<keyword evidence="3" id="KW-1185">Reference proteome</keyword>
<evidence type="ECO:0000313" key="3">
    <source>
        <dbReference type="Proteomes" id="UP000463857"/>
    </source>
</evidence>
<name>A0A7L4YLW9_9ACTN</name>
<dbReference type="InterPro" id="IPR027843">
    <property type="entry name" value="DUF4440"/>
</dbReference>
<gene>
    <name evidence="2" type="ORF">EK0264_08250</name>
</gene>
<accession>A0A7L4YLW9</accession>
<dbReference type="Pfam" id="PF14534">
    <property type="entry name" value="DUF4440"/>
    <property type="match status" value="1"/>
</dbReference>
<evidence type="ECO:0000259" key="1">
    <source>
        <dbReference type="Pfam" id="PF14534"/>
    </source>
</evidence>
<dbReference type="RefSeq" id="WP_159544588.1">
    <property type="nucleotide sequence ID" value="NZ_CP047156.1"/>
</dbReference>
<dbReference type="SUPFAM" id="SSF54427">
    <property type="entry name" value="NTF2-like"/>
    <property type="match status" value="1"/>
</dbReference>
<dbReference type="OrthoDB" id="8912653at2"/>
<dbReference type="EMBL" id="CP047156">
    <property type="protein sequence ID" value="QHC00271.1"/>
    <property type="molecule type" value="Genomic_DNA"/>
</dbReference>
<dbReference type="Proteomes" id="UP000463857">
    <property type="component" value="Chromosome"/>
</dbReference>
<reference evidence="2 3" key="1">
    <citation type="journal article" date="2018" name="Int. J. Syst. Evol. Microbiol.">
        <title>Epidermidibacterium keratini gen. nov., sp. nov., a member of the family Sporichthyaceae, isolated from keratin epidermis.</title>
        <authorList>
            <person name="Lee D.G."/>
            <person name="Trujillo M.E."/>
            <person name="Kang S."/>
            <person name="Nam J.J."/>
            <person name="Kim Y.J."/>
        </authorList>
    </citation>
    <scope>NUCLEOTIDE SEQUENCE [LARGE SCALE GENOMIC DNA]</scope>
    <source>
        <strain evidence="2 3">EPI-7</strain>
    </source>
</reference>
<organism evidence="2 3">
    <name type="scientific">Epidermidibacterium keratini</name>
    <dbReference type="NCBI Taxonomy" id="1891644"/>
    <lineage>
        <taxon>Bacteria</taxon>
        <taxon>Bacillati</taxon>
        <taxon>Actinomycetota</taxon>
        <taxon>Actinomycetes</taxon>
        <taxon>Sporichthyales</taxon>
        <taxon>Sporichthyaceae</taxon>
        <taxon>Epidermidibacterium</taxon>
    </lineage>
</organism>
<dbReference type="KEGG" id="eke:EK0264_08250"/>
<dbReference type="InterPro" id="IPR032710">
    <property type="entry name" value="NTF2-like_dom_sf"/>
</dbReference>
<dbReference type="AlphaFoldDB" id="A0A7L4YLW9"/>
<sequence length="127" mass="13997">MSDEATVKEIEELENQRYAAMQAGDLESLKRLFSERLTYTHSNGARDTKASMLEKVGSGHFDYGPINHPNRSVTVAGDAVIVSGDMQADVKVQGEPRTLNNSALAVWVREGDEWKLLAYQPTPYPAG</sequence>
<dbReference type="Gene3D" id="3.10.450.50">
    <property type="match status" value="1"/>
</dbReference>
<protein>
    <submittedName>
        <fullName evidence="2">DUF4440 domain-containing protein</fullName>
    </submittedName>
</protein>
<dbReference type="InParanoid" id="A0A7L4YLW9"/>
<evidence type="ECO:0000313" key="2">
    <source>
        <dbReference type="EMBL" id="QHC00271.1"/>
    </source>
</evidence>
<feature type="domain" description="DUF4440" evidence="1">
    <location>
        <begin position="10"/>
        <end position="116"/>
    </location>
</feature>
<proteinExistence type="predicted"/>